<accession>A0ACC0B7C4</accession>
<reference evidence="2" key="1">
    <citation type="journal article" date="2023" name="Nat. Plants">
        <title>Single-cell RNA sequencing provides a high-resolution roadmap for understanding the multicellular compartmentation of specialized metabolism.</title>
        <authorList>
            <person name="Sun S."/>
            <person name="Shen X."/>
            <person name="Li Y."/>
            <person name="Li Y."/>
            <person name="Wang S."/>
            <person name="Li R."/>
            <person name="Zhang H."/>
            <person name="Shen G."/>
            <person name="Guo B."/>
            <person name="Wei J."/>
            <person name="Xu J."/>
            <person name="St-Pierre B."/>
            <person name="Chen S."/>
            <person name="Sun C."/>
        </authorList>
    </citation>
    <scope>NUCLEOTIDE SEQUENCE [LARGE SCALE GENOMIC DNA]</scope>
</reference>
<dbReference type="Proteomes" id="UP001060085">
    <property type="component" value="Linkage Group LG04"/>
</dbReference>
<gene>
    <name evidence="1" type="ORF">M9H77_18407</name>
</gene>
<keyword evidence="2" id="KW-1185">Reference proteome</keyword>
<proteinExistence type="predicted"/>
<name>A0ACC0B7C4_CATRO</name>
<organism evidence="1 2">
    <name type="scientific">Catharanthus roseus</name>
    <name type="common">Madagascar periwinkle</name>
    <name type="synonym">Vinca rosea</name>
    <dbReference type="NCBI Taxonomy" id="4058"/>
    <lineage>
        <taxon>Eukaryota</taxon>
        <taxon>Viridiplantae</taxon>
        <taxon>Streptophyta</taxon>
        <taxon>Embryophyta</taxon>
        <taxon>Tracheophyta</taxon>
        <taxon>Spermatophyta</taxon>
        <taxon>Magnoliopsida</taxon>
        <taxon>eudicotyledons</taxon>
        <taxon>Gunneridae</taxon>
        <taxon>Pentapetalae</taxon>
        <taxon>asterids</taxon>
        <taxon>lamiids</taxon>
        <taxon>Gentianales</taxon>
        <taxon>Apocynaceae</taxon>
        <taxon>Rauvolfioideae</taxon>
        <taxon>Vinceae</taxon>
        <taxon>Catharanthinae</taxon>
        <taxon>Catharanthus</taxon>
    </lineage>
</organism>
<protein>
    <submittedName>
        <fullName evidence="1">Uncharacterized protein</fullName>
    </submittedName>
</protein>
<sequence>MHNSMRMNLVKNSQISAFSRPIVNGRPCPTVDGRSSFSSKPLSRMLGTLPPAVGFKCSSLFGFESSRSSQLDSSAFSTCNMENKSVSVPVEVLVLLSLAKPSLGSSFQIWLSFLGHTKSSGEQSEFFSNKQRGKMAKRGYYLEEAVILIRGGGIGKTEERERKRGEKIEKSGGGRRMVVVYGTRKLGVGARERDDRRSNRSKRRNN</sequence>
<evidence type="ECO:0000313" key="1">
    <source>
        <dbReference type="EMBL" id="KAI5668554.1"/>
    </source>
</evidence>
<dbReference type="EMBL" id="CM044704">
    <property type="protein sequence ID" value="KAI5668554.1"/>
    <property type="molecule type" value="Genomic_DNA"/>
</dbReference>
<evidence type="ECO:0000313" key="2">
    <source>
        <dbReference type="Proteomes" id="UP001060085"/>
    </source>
</evidence>
<comment type="caution">
    <text evidence="1">The sequence shown here is derived from an EMBL/GenBank/DDBJ whole genome shotgun (WGS) entry which is preliminary data.</text>
</comment>